<reference evidence="4" key="1">
    <citation type="journal article" date="2011" name="Genome Res.">
        <title>Phylogeny-wide analysis of social amoeba genomes highlights ancient origins for complex intercellular communication.</title>
        <authorList>
            <person name="Heidel A.J."/>
            <person name="Lawal H.M."/>
            <person name="Felder M."/>
            <person name="Schilde C."/>
            <person name="Helps N.R."/>
            <person name="Tunggal B."/>
            <person name="Rivero F."/>
            <person name="John U."/>
            <person name="Schleicher M."/>
            <person name="Eichinger L."/>
            <person name="Platzer M."/>
            <person name="Noegel A.A."/>
            <person name="Schaap P."/>
            <person name="Gloeckner G."/>
        </authorList>
    </citation>
    <scope>NUCLEOTIDE SEQUENCE [LARGE SCALE GENOMIC DNA]</scope>
    <source>
        <strain evidence="4">SH3</strain>
    </source>
</reference>
<feature type="chain" id="PRO_5003320445" description="F-box domain-containing protein" evidence="2">
    <location>
        <begin position="18"/>
        <end position="554"/>
    </location>
</feature>
<evidence type="ECO:0000256" key="2">
    <source>
        <dbReference type="SAM" id="SignalP"/>
    </source>
</evidence>
<sequence>MTSILSLSNLLLLHIISDIEDNGDIVCLLLTCKKFYHSGVRRSIQFKGIETINIEMGEISQQFKATATRFNLLSFKDILVNSISDQQVILSEKQGESYPLWIKDCIYYTDNRIDSKTSNITTVLVNEDKHRVLNSLLYKIPSIETLFVNHNGTIDLGSISQLPNLQRLWAQAHLLKLGHHSSLPIEWERKDGITEISVPLSLRILSLSSEECIQIATPCPMPLLEKLYLLEPIVIGNLTSSPSSQYPSLKKISIVCDDPIPSDIVFPSTLEKLTISSNYSGDTSLLEQVVFPPSLTHLTILGEYDQQVQPLPESLVKLKWEFNTISSHHLSTIIMSLPRHLKKLVLLYEIVQGGYLDLSSNYPPSLETIDLTDIQGLSTFTLPPTTKYLTISMCTDQLPYIPIFSIQNRITIPKVQSQQQQQQWLPCNTTHLNCRMTFSHSKWSLRLDEIINHTNVRYLTLFMTNNNTIILQFSIQRLDMDNRNVLVLERQSLTGGIITQKRNENTNTNTNINQQQQQQQQQEEEYVPIYLNFNSNSLFEFNWSFLKPNNNNNS</sequence>
<keyword evidence="2" id="KW-0732">Signal</keyword>
<dbReference type="Proteomes" id="UP000007797">
    <property type="component" value="Unassembled WGS sequence"/>
</dbReference>
<dbReference type="OrthoDB" id="24459at2759"/>
<evidence type="ECO:0000313" key="3">
    <source>
        <dbReference type="EMBL" id="EGG19062.1"/>
    </source>
</evidence>
<dbReference type="SUPFAM" id="SSF52058">
    <property type="entry name" value="L domain-like"/>
    <property type="match status" value="1"/>
</dbReference>
<proteinExistence type="predicted"/>
<evidence type="ECO:0000313" key="4">
    <source>
        <dbReference type="Proteomes" id="UP000007797"/>
    </source>
</evidence>
<feature type="compositionally biased region" description="Low complexity" evidence="1">
    <location>
        <begin position="505"/>
        <end position="519"/>
    </location>
</feature>
<evidence type="ECO:0000256" key="1">
    <source>
        <dbReference type="SAM" id="MobiDB-lite"/>
    </source>
</evidence>
<organism evidence="3 4">
    <name type="scientific">Cavenderia fasciculata</name>
    <name type="common">Slime mold</name>
    <name type="synonym">Dictyostelium fasciculatum</name>
    <dbReference type="NCBI Taxonomy" id="261658"/>
    <lineage>
        <taxon>Eukaryota</taxon>
        <taxon>Amoebozoa</taxon>
        <taxon>Evosea</taxon>
        <taxon>Eumycetozoa</taxon>
        <taxon>Dictyostelia</taxon>
        <taxon>Acytosteliales</taxon>
        <taxon>Cavenderiaceae</taxon>
        <taxon>Cavenderia</taxon>
    </lineage>
</organism>
<accession>F4PZ33</accession>
<feature type="region of interest" description="Disordered" evidence="1">
    <location>
        <begin position="499"/>
        <end position="519"/>
    </location>
</feature>
<dbReference type="RefSeq" id="XP_004366695.1">
    <property type="nucleotide sequence ID" value="XM_004366638.1"/>
</dbReference>
<dbReference type="GeneID" id="14871248"/>
<evidence type="ECO:0008006" key="5">
    <source>
        <dbReference type="Google" id="ProtNLM"/>
    </source>
</evidence>
<feature type="signal peptide" evidence="2">
    <location>
        <begin position="1"/>
        <end position="17"/>
    </location>
</feature>
<gene>
    <name evidence="3" type="ORF">DFA_02306</name>
</gene>
<name>F4PZ33_CACFS</name>
<protein>
    <recommendedName>
        <fullName evidence="5">F-box domain-containing protein</fullName>
    </recommendedName>
</protein>
<dbReference type="EMBL" id="GL883016">
    <property type="protein sequence ID" value="EGG19062.1"/>
    <property type="molecule type" value="Genomic_DNA"/>
</dbReference>
<keyword evidence="4" id="KW-1185">Reference proteome</keyword>
<dbReference type="AlphaFoldDB" id="F4PZ33"/>
<dbReference type="STRING" id="1054147.F4PZ33"/>
<dbReference type="KEGG" id="dfa:DFA_02306"/>